<reference evidence="2 3" key="1">
    <citation type="submission" date="2013-05" db="EMBL/GenBank/DDBJ databases">
        <title>Genome assembly of Chondromyces apiculatus DSM 436.</title>
        <authorList>
            <person name="Sharma G."/>
            <person name="Khatri I."/>
            <person name="Kaur C."/>
            <person name="Mayilraj S."/>
            <person name="Subramanian S."/>
        </authorList>
    </citation>
    <scope>NUCLEOTIDE SEQUENCE [LARGE SCALE GENOMIC DNA]</scope>
    <source>
        <strain evidence="2 3">DSM 436</strain>
    </source>
</reference>
<name>A0A017TE47_9BACT</name>
<organism evidence="2 3">
    <name type="scientific">Chondromyces apiculatus DSM 436</name>
    <dbReference type="NCBI Taxonomy" id="1192034"/>
    <lineage>
        <taxon>Bacteria</taxon>
        <taxon>Pseudomonadati</taxon>
        <taxon>Myxococcota</taxon>
        <taxon>Polyangia</taxon>
        <taxon>Polyangiales</taxon>
        <taxon>Polyangiaceae</taxon>
        <taxon>Chondromyces</taxon>
    </lineage>
</organism>
<feature type="compositionally biased region" description="Polar residues" evidence="1">
    <location>
        <begin position="119"/>
        <end position="130"/>
    </location>
</feature>
<dbReference type="Proteomes" id="UP000019678">
    <property type="component" value="Unassembled WGS sequence"/>
</dbReference>
<evidence type="ECO:0000256" key="1">
    <source>
        <dbReference type="SAM" id="MobiDB-lite"/>
    </source>
</evidence>
<dbReference type="AlphaFoldDB" id="A0A017TE47"/>
<protein>
    <submittedName>
        <fullName evidence="2">Uncharacterized protein</fullName>
    </submittedName>
</protein>
<proteinExistence type="predicted"/>
<dbReference type="STRING" id="1192034.CAP_0676"/>
<feature type="region of interest" description="Disordered" evidence="1">
    <location>
        <begin position="212"/>
        <end position="237"/>
    </location>
</feature>
<gene>
    <name evidence="2" type="ORF">CAP_0676</name>
</gene>
<keyword evidence="3" id="KW-1185">Reference proteome</keyword>
<evidence type="ECO:0000313" key="3">
    <source>
        <dbReference type="Proteomes" id="UP000019678"/>
    </source>
</evidence>
<sequence>MTSGVAPPDPPSGPIPLEGIAYGTQGLEAFLAIHLGDAHIHAAFVREGTLLPLTELAPALCAAYRASQGAALALPARLRRSSSAPSLTDVARGTSGARAPLGSAGTHTTSPGDPRLAHTTPTETFSQRSLATASGSPGTPGGTPLPFRTSPAVLSSRPPREPSEPLITLEESGCIVLLRRVRAYLVVCLFDAALPLGMARLLASRLTSTLSPELPRGEVSDVGEPTSTADSAPRSVVGEGDRARRLLELVSALAPEPHVARLRVSLRAGIPPAALEHPTSIGPEAVPRLETAVEEILGLDRAALRRLL</sequence>
<evidence type="ECO:0000313" key="2">
    <source>
        <dbReference type="EMBL" id="EYF07197.1"/>
    </source>
</evidence>
<dbReference type="EMBL" id="ASRX01000011">
    <property type="protein sequence ID" value="EYF07197.1"/>
    <property type="molecule type" value="Genomic_DNA"/>
</dbReference>
<accession>A0A017TE47</accession>
<feature type="region of interest" description="Disordered" evidence="1">
    <location>
        <begin position="82"/>
        <end position="165"/>
    </location>
</feature>
<dbReference type="RefSeq" id="WP_052374501.1">
    <property type="nucleotide sequence ID" value="NZ_ASRX01000011.1"/>
</dbReference>
<dbReference type="OrthoDB" id="5501162at2"/>
<comment type="caution">
    <text evidence="2">The sequence shown here is derived from an EMBL/GenBank/DDBJ whole genome shotgun (WGS) entry which is preliminary data.</text>
</comment>